<dbReference type="InterPro" id="IPR013149">
    <property type="entry name" value="ADH-like_C"/>
</dbReference>
<evidence type="ECO:0000256" key="4">
    <source>
        <dbReference type="ARBA" id="ARBA00023027"/>
    </source>
</evidence>
<dbReference type="InterPro" id="IPR002328">
    <property type="entry name" value="ADH_Zn_CS"/>
</dbReference>
<dbReference type="GO" id="GO:0051903">
    <property type="term" value="F:S-(hydroxymethyl)glutathione dehydrogenase [NAD(P)+] activity"/>
    <property type="evidence" value="ECO:0007669"/>
    <property type="project" value="TreeGrafter"/>
</dbReference>
<dbReference type="InterPro" id="IPR011032">
    <property type="entry name" value="GroES-like_sf"/>
</dbReference>
<feature type="domain" description="Enoyl reductase (ER)" evidence="6">
    <location>
        <begin position="12"/>
        <end position="367"/>
    </location>
</feature>
<organism evidence="7 8">
    <name type="scientific">Penicillium hetheringtonii</name>
    <dbReference type="NCBI Taxonomy" id="911720"/>
    <lineage>
        <taxon>Eukaryota</taxon>
        <taxon>Fungi</taxon>
        <taxon>Dikarya</taxon>
        <taxon>Ascomycota</taxon>
        <taxon>Pezizomycotina</taxon>
        <taxon>Eurotiomycetes</taxon>
        <taxon>Eurotiomycetidae</taxon>
        <taxon>Eurotiales</taxon>
        <taxon>Aspergillaceae</taxon>
        <taxon>Penicillium</taxon>
    </lineage>
</organism>
<evidence type="ECO:0000256" key="5">
    <source>
        <dbReference type="RuleBase" id="RU361277"/>
    </source>
</evidence>
<evidence type="ECO:0000259" key="6">
    <source>
        <dbReference type="SMART" id="SM00829"/>
    </source>
</evidence>
<dbReference type="InterPro" id="IPR020843">
    <property type="entry name" value="ER"/>
</dbReference>
<name>A0AAD6DJX4_9EURO</name>
<reference evidence="7 8" key="1">
    <citation type="journal article" date="2023" name="IMA Fungus">
        <title>Comparative genomic study of the Penicillium genus elucidates a diverse pangenome and 15 lateral gene transfer events.</title>
        <authorList>
            <person name="Petersen C."/>
            <person name="Sorensen T."/>
            <person name="Nielsen M.R."/>
            <person name="Sondergaard T.E."/>
            <person name="Sorensen J.L."/>
            <person name="Fitzpatrick D.A."/>
            <person name="Frisvad J.C."/>
            <person name="Nielsen K.L."/>
        </authorList>
    </citation>
    <scope>NUCLEOTIDE SEQUENCE [LARGE SCALE GENOMIC DNA]</scope>
    <source>
        <strain evidence="7 8">IBT 29057</strain>
    </source>
</reference>
<proteinExistence type="inferred from homology"/>
<dbReference type="EMBL" id="JAQJAC010000004">
    <property type="protein sequence ID" value="KAJ5585694.1"/>
    <property type="molecule type" value="Genomic_DNA"/>
</dbReference>
<keyword evidence="4" id="KW-0520">NAD</keyword>
<evidence type="ECO:0000256" key="2">
    <source>
        <dbReference type="ARBA" id="ARBA00022833"/>
    </source>
</evidence>
<dbReference type="Pfam" id="PF00107">
    <property type="entry name" value="ADH_zinc_N"/>
    <property type="match status" value="1"/>
</dbReference>
<keyword evidence="3" id="KW-0560">Oxidoreductase</keyword>
<dbReference type="GO" id="GO:0005829">
    <property type="term" value="C:cytosol"/>
    <property type="evidence" value="ECO:0007669"/>
    <property type="project" value="TreeGrafter"/>
</dbReference>
<sequence>MAVITKALVASKANASLKFEDVYLEDLRPDEALVEIHAVGICHADISCLNGTIPVSFPCVFGHEGAGKILKIGKAVKNVIPGDKVILSYNACSNCPMCRVGHSAYCYHMLKLNFGGRRLDDSHTMQTSDGSPISGNFFGQSSFSRIAIVSKSSIVKVSPETPLQLLAPLGCGLQTGAGVIFNTLNLAQGSSVVVFGAGAVGMAAIMAARIRGAQIIIAIDIVQDRLITAQTLGATHTIEFNGSHTTLQIQRLCGGVGPACAIDTTGNITVIEEMIQCLGPKGKGVTIGAPSPGQKVKIDVFDHLTLGKQYIGCNQGDSVPQEMIPLLIENYFTGNFPVEKIVKMYNFADFESALDDMKSGRTIKPVLVWPDATHI</sequence>
<protein>
    <submittedName>
        <fullName evidence="7">Alcohol dehydrogenase</fullName>
    </submittedName>
</protein>
<evidence type="ECO:0000256" key="1">
    <source>
        <dbReference type="ARBA" id="ARBA00022723"/>
    </source>
</evidence>
<dbReference type="SUPFAM" id="SSF50129">
    <property type="entry name" value="GroES-like"/>
    <property type="match status" value="1"/>
</dbReference>
<dbReference type="CDD" id="cd08278">
    <property type="entry name" value="benzyl_alcohol_DH"/>
    <property type="match status" value="1"/>
</dbReference>
<dbReference type="Proteomes" id="UP001216150">
    <property type="component" value="Unassembled WGS sequence"/>
</dbReference>
<comment type="similarity">
    <text evidence="5">Belongs to the zinc-containing alcohol dehydrogenase family.</text>
</comment>
<dbReference type="InterPro" id="IPR036291">
    <property type="entry name" value="NAD(P)-bd_dom_sf"/>
</dbReference>
<dbReference type="GO" id="GO:0008270">
    <property type="term" value="F:zinc ion binding"/>
    <property type="evidence" value="ECO:0007669"/>
    <property type="project" value="InterPro"/>
</dbReference>
<dbReference type="GO" id="GO:0046294">
    <property type="term" value="P:formaldehyde catabolic process"/>
    <property type="evidence" value="ECO:0007669"/>
    <property type="project" value="TreeGrafter"/>
</dbReference>
<comment type="cofactor">
    <cofactor evidence="5">
        <name>Zn(2+)</name>
        <dbReference type="ChEBI" id="CHEBI:29105"/>
    </cofactor>
</comment>
<comment type="caution">
    <text evidence="7">The sequence shown here is derived from an EMBL/GenBank/DDBJ whole genome shotgun (WGS) entry which is preliminary data.</text>
</comment>
<dbReference type="PANTHER" id="PTHR43880:SF12">
    <property type="entry name" value="ALCOHOL DEHYDROGENASE CLASS-3"/>
    <property type="match status" value="1"/>
</dbReference>
<dbReference type="PROSITE" id="PS00059">
    <property type="entry name" value="ADH_ZINC"/>
    <property type="match status" value="1"/>
</dbReference>
<dbReference type="Gene3D" id="3.90.180.10">
    <property type="entry name" value="Medium-chain alcohol dehydrogenases, catalytic domain"/>
    <property type="match status" value="1"/>
</dbReference>
<dbReference type="SMART" id="SM00829">
    <property type="entry name" value="PKS_ER"/>
    <property type="match status" value="1"/>
</dbReference>
<evidence type="ECO:0000313" key="8">
    <source>
        <dbReference type="Proteomes" id="UP001216150"/>
    </source>
</evidence>
<dbReference type="PANTHER" id="PTHR43880">
    <property type="entry name" value="ALCOHOL DEHYDROGENASE"/>
    <property type="match status" value="1"/>
</dbReference>
<keyword evidence="8" id="KW-1185">Reference proteome</keyword>
<evidence type="ECO:0000256" key="3">
    <source>
        <dbReference type="ARBA" id="ARBA00023002"/>
    </source>
</evidence>
<dbReference type="AlphaFoldDB" id="A0AAD6DJX4"/>
<dbReference type="Gene3D" id="3.40.50.720">
    <property type="entry name" value="NAD(P)-binding Rossmann-like Domain"/>
    <property type="match status" value="1"/>
</dbReference>
<evidence type="ECO:0000313" key="7">
    <source>
        <dbReference type="EMBL" id="KAJ5585694.1"/>
    </source>
</evidence>
<dbReference type="InterPro" id="IPR013154">
    <property type="entry name" value="ADH-like_N"/>
</dbReference>
<accession>A0AAD6DJX4</accession>
<dbReference type="Pfam" id="PF08240">
    <property type="entry name" value="ADH_N"/>
    <property type="match status" value="1"/>
</dbReference>
<keyword evidence="1 5" id="KW-0479">Metal-binding</keyword>
<gene>
    <name evidence="7" type="ORF">N7450_005481</name>
</gene>
<keyword evidence="2 5" id="KW-0862">Zinc</keyword>
<dbReference type="SUPFAM" id="SSF51735">
    <property type="entry name" value="NAD(P)-binding Rossmann-fold domains"/>
    <property type="match status" value="1"/>
</dbReference>